<name>A0A0E9TMU3_ANGAN</name>
<sequence>MEHLISTFSGAAAIVQRLIRSGLNILFLWL</sequence>
<accession>A0A0E9TMU3</accession>
<evidence type="ECO:0000313" key="1">
    <source>
        <dbReference type="EMBL" id="JAH54752.1"/>
    </source>
</evidence>
<reference evidence="1" key="2">
    <citation type="journal article" date="2015" name="Fish Shellfish Immunol.">
        <title>Early steps in the European eel (Anguilla anguilla)-Vibrio vulnificus interaction in the gills: Role of the RtxA13 toxin.</title>
        <authorList>
            <person name="Callol A."/>
            <person name="Pajuelo D."/>
            <person name="Ebbesson L."/>
            <person name="Teles M."/>
            <person name="MacKenzie S."/>
            <person name="Amaro C."/>
        </authorList>
    </citation>
    <scope>NUCLEOTIDE SEQUENCE</scope>
</reference>
<dbReference type="AlphaFoldDB" id="A0A0E9TMU3"/>
<protein>
    <submittedName>
        <fullName evidence="1">Uncharacterized protein</fullName>
    </submittedName>
</protein>
<organism evidence="1">
    <name type="scientific">Anguilla anguilla</name>
    <name type="common">European freshwater eel</name>
    <name type="synonym">Muraena anguilla</name>
    <dbReference type="NCBI Taxonomy" id="7936"/>
    <lineage>
        <taxon>Eukaryota</taxon>
        <taxon>Metazoa</taxon>
        <taxon>Chordata</taxon>
        <taxon>Craniata</taxon>
        <taxon>Vertebrata</taxon>
        <taxon>Euteleostomi</taxon>
        <taxon>Actinopterygii</taxon>
        <taxon>Neopterygii</taxon>
        <taxon>Teleostei</taxon>
        <taxon>Anguilliformes</taxon>
        <taxon>Anguillidae</taxon>
        <taxon>Anguilla</taxon>
    </lineage>
</organism>
<proteinExistence type="predicted"/>
<reference evidence="1" key="1">
    <citation type="submission" date="2014-11" db="EMBL/GenBank/DDBJ databases">
        <authorList>
            <person name="Amaro Gonzalez C."/>
        </authorList>
    </citation>
    <scope>NUCLEOTIDE SEQUENCE</scope>
</reference>
<dbReference type="EMBL" id="GBXM01053825">
    <property type="protein sequence ID" value="JAH54752.1"/>
    <property type="molecule type" value="Transcribed_RNA"/>
</dbReference>